<name>A0A2S4JQ46_9SPIO</name>
<evidence type="ECO:0000256" key="1">
    <source>
        <dbReference type="SAM" id="MobiDB-lite"/>
    </source>
</evidence>
<dbReference type="AlphaFoldDB" id="A0A2S4JQ46"/>
<reference evidence="3" key="1">
    <citation type="submission" date="2015-12" db="EMBL/GenBank/DDBJ databases">
        <authorList>
            <person name="Lodha T.D."/>
            <person name="Chintalapati S."/>
            <person name="Chintalapati V.R."/>
            <person name="Sravanthi T."/>
        </authorList>
    </citation>
    <scope>NUCLEOTIDE SEQUENCE [LARGE SCALE GENOMIC DNA]</scope>
    <source>
        <strain evidence="3">JC133</strain>
    </source>
</reference>
<proteinExistence type="predicted"/>
<evidence type="ECO:0000313" key="2">
    <source>
        <dbReference type="EMBL" id="POR01626.1"/>
    </source>
</evidence>
<comment type="caution">
    <text evidence="2">The sequence shown here is derived from an EMBL/GenBank/DDBJ whole genome shotgun (WGS) entry which is preliminary data.</text>
</comment>
<feature type="region of interest" description="Disordered" evidence="1">
    <location>
        <begin position="225"/>
        <end position="253"/>
    </location>
</feature>
<dbReference type="RefSeq" id="WP_103680220.1">
    <property type="nucleotide sequence ID" value="NZ_LPWH01000065.1"/>
</dbReference>
<accession>A0A2S4JQ46</accession>
<gene>
    <name evidence="2" type="ORF">AU468_07750</name>
</gene>
<dbReference type="Pfam" id="PF09929">
    <property type="entry name" value="DUF2161"/>
    <property type="match status" value="1"/>
</dbReference>
<dbReference type="Proteomes" id="UP000237350">
    <property type="component" value="Unassembled WGS sequence"/>
</dbReference>
<dbReference type="InterPro" id="IPR018679">
    <property type="entry name" value="DUF2161"/>
</dbReference>
<keyword evidence="3" id="KW-1185">Reference proteome</keyword>
<organism evidence="2 3">
    <name type="scientific">Alkalispirochaeta sphaeroplastigenens</name>
    <dbReference type="NCBI Taxonomy" id="1187066"/>
    <lineage>
        <taxon>Bacteria</taxon>
        <taxon>Pseudomonadati</taxon>
        <taxon>Spirochaetota</taxon>
        <taxon>Spirochaetia</taxon>
        <taxon>Spirochaetales</taxon>
        <taxon>Spirochaetaceae</taxon>
        <taxon>Alkalispirochaeta</taxon>
    </lineage>
</organism>
<evidence type="ECO:0000313" key="3">
    <source>
        <dbReference type="Proteomes" id="UP000237350"/>
    </source>
</evidence>
<dbReference type="OrthoDB" id="9795163at2"/>
<protein>
    <submittedName>
        <fullName evidence="2">Uncharacterized protein</fullName>
    </submittedName>
</protein>
<dbReference type="EMBL" id="LPWH01000065">
    <property type="protein sequence ID" value="POR01626.1"/>
    <property type="molecule type" value="Genomic_DNA"/>
</dbReference>
<sequence length="253" mass="28681">MRETEMFEPLRCWLEGQGYQVSSEVKHCDLVARSAGEPEELIVVEMKTRLCLDLLLQAARRKALTDAVYIAVPLRGSKSSLRKGRALQDLLRRLEVGLLIVRFLQKTTRIEVILHPRPFQPRTARQRRIQIIREIDGRYAEFDQAGLPGGAPRLTAWRQRSLRVAHLLQSRSGAAPAELRRLGAPAQTQQILSKNSYGWFERVQRGRYRLSRAGTLALTSYQDILPDLTPADTPPQTVPQAPPRPGSEHQEIP</sequence>
<feature type="compositionally biased region" description="Pro residues" evidence="1">
    <location>
        <begin position="232"/>
        <end position="245"/>
    </location>
</feature>